<sequence>MSQSRTTSRLSTEASKTSKQTRKYFISQQGSSKQGKSDAYKMFINYGHDCTLEDIADNYDWDYAPGLSIRAKIKRWWARMRVVSETSKFYTHHLRSFGAISAERKRHLKQYPHAIHPFSIGRIIWAVIMTFVILIQFTVTPFLYLFFDFRKKYYSFPLVFNIFRLIFDTILIFNVIINCLTGYYDEPMQKVILDCKSTLRYYLKTNMVPDILSALPTYLDIFIKLYVGNMAILMWMTMFRFLLVRSFNVYSKIVANYFHINHFNYMTTMVIVNTVLFWHVMCCVVEFIRANIIFIKRYDAFFDMSAEGYLIPDCIWIKYINALHHKSLLLYNAGYGKSIPKTELEIILIYVVWYGSSLFCIYILGVFLG</sequence>
<keyword evidence="2" id="KW-0812">Transmembrane</keyword>
<dbReference type="GO" id="GO:0098855">
    <property type="term" value="C:HCN channel complex"/>
    <property type="evidence" value="ECO:0007669"/>
    <property type="project" value="TreeGrafter"/>
</dbReference>
<gene>
    <name evidence="3" type="ORF">PSYICH_LOCUS5398</name>
</gene>
<feature type="transmembrane region" description="Helical" evidence="2">
    <location>
        <begin position="158"/>
        <end position="180"/>
    </location>
</feature>
<feature type="transmembrane region" description="Helical" evidence="2">
    <location>
        <begin position="347"/>
        <end position="368"/>
    </location>
</feature>
<dbReference type="OrthoDB" id="2021138at2759"/>
<dbReference type="EMBL" id="OV651829">
    <property type="protein sequence ID" value="CAH1104415.1"/>
    <property type="molecule type" value="Genomic_DNA"/>
</dbReference>
<organism evidence="3 4">
    <name type="scientific">Psylliodes chrysocephalus</name>
    <dbReference type="NCBI Taxonomy" id="3402493"/>
    <lineage>
        <taxon>Eukaryota</taxon>
        <taxon>Metazoa</taxon>
        <taxon>Ecdysozoa</taxon>
        <taxon>Arthropoda</taxon>
        <taxon>Hexapoda</taxon>
        <taxon>Insecta</taxon>
        <taxon>Pterygota</taxon>
        <taxon>Neoptera</taxon>
        <taxon>Endopterygota</taxon>
        <taxon>Coleoptera</taxon>
        <taxon>Polyphaga</taxon>
        <taxon>Cucujiformia</taxon>
        <taxon>Chrysomeloidea</taxon>
        <taxon>Chrysomelidae</taxon>
        <taxon>Galerucinae</taxon>
        <taxon>Alticini</taxon>
        <taxon>Psylliodes</taxon>
    </lineage>
</organism>
<feature type="compositionally biased region" description="Polar residues" evidence="1">
    <location>
        <begin position="1"/>
        <end position="18"/>
    </location>
</feature>
<dbReference type="PANTHER" id="PTHR45689:SF14">
    <property type="entry name" value="CYCLIC NUCLEOTIDE-GATED CATION CHANNEL SUBUNIT A-LIKE PROTEIN"/>
    <property type="match status" value="1"/>
</dbReference>
<evidence type="ECO:0000313" key="3">
    <source>
        <dbReference type="EMBL" id="CAH1104415.1"/>
    </source>
</evidence>
<dbReference type="GO" id="GO:0003254">
    <property type="term" value="P:regulation of membrane depolarization"/>
    <property type="evidence" value="ECO:0007669"/>
    <property type="project" value="TreeGrafter"/>
</dbReference>
<accession>A0A9P0CR46</accession>
<dbReference type="Gene3D" id="1.10.287.70">
    <property type="match status" value="1"/>
</dbReference>
<feature type="transmembrane region" description="Helical" evidence="2">
    <location>
        <begin position="221"/>
        <end position="243"/>
    </location>
</feature>
<feature type="transmembrane region" description="Helical" evidence="2">
    <location>
        <begin position="123"/>
        <end position="146"/>
    </location>
</feature>
<name>A0A9P0CR46_9CUCU</name>
<evidence type="ECO:0000256" key="1">
    <source>
        <dbReference type="SAM" id="MobiDB-lite"/>
    </source>
</evidence>
<evidence type="ECO:0000313" key="4">
    <source>
        <dbReference type="Proteomes" id="UP001153636"/>
    </source>
</evidence>
<dbReference type="GO" id="GO:0005249">
    <property type="term" value="F:voltage-gated potassium channel activity"/>
    <property type="evidence" value="ECO:0007669"/>
    <property type="project" value="TreeGrafter"/>
</dbReference>
<keyword evidence="2" id="KW-0472">Membrane</keyword>
<dbReference type="Proteomes" id="UP001153636">
    <property type="component" value="Chromosome 17"/>
</dbReference>
<protein>
    <submittedName>
        <fullName evidence="3">Uncharacterized protein</fullName>
    </submittedName>
</protein>
<reference evidence="3" key="1">
    <citation type="submission" date="2022-01" db="EMBL/GenBank/DDBJ databases">
        <authorList>
            <person name="King R."/>
        </authorList>
    </citation>
    <scope>NUCLEOTIDE SEQUENCE</scope>
</reference>
<dbReference type="SUPFAM" id="SSF81324">
    <property type="entry name" value="Voltage-gated potassium channels"/>
    <property type="match status" value="1"/>
</dbReference>
<evidence type="ECO:0000256" key="2">
    <source>
        <dbReference type="SAM" id="Phobius"/>
    </source>
</evidence>
<dbReference type="AlphaFoldDB" id="A0A9P0CR46"/>
<dbReference type="GO" id="GO:0035725">
    <property type="term" value="P:sodium ion transmembrane transport"/>
    <property type="evidence" value="ECO:0007669"/>
    <property type="project" value="TreeGrafter"/>
</dbReference>
<feature type="transmembrane region" description="Helical" evidence="2">
    <location>
        <begin position="263"/>
        <end position="288"/>
    </location>
</feature>
<dbReference type="InterPro" id="IPR051413">
    <property type="entry name" value="K/Na_HCN_channel"/>
</dbReference>
<feature type="region of interest" description="Disordered" evidence="1">
    <location>
        <begin position="1"/>
        <end position="30"/>
    </location>
</feature>
<dbReference type="PANTHER" id="PTHR45689">
    <property type="entry name" value="I[[H]] CHANNEL, ISOFORM E"/>
    <property type="match status" value="1"/>
</dbReference>
<keyword evidence="2" id="KW-1133">Transmembrane helix</keyword>
<proteinExistence type="predicted"/>
<keyword evidence="4" id="KW-1185">Reference proteome</keyword>